<evidence type="ECO:0000313" key="2">
    <source>
        <dbReference type="Proteomes" id="UP000284465"/>
    </source>
</evidence>
<dbReference type="EMBL" id="QSFP01000054">
    <property type="protein sequence ID" value="RHA60633.1"/>
    <property type="molecule type" value="Genomic_DNA"/>
</dbReference>
<dbReference type="AlphaFoldDB" id="A0A3R6GBV1"/>
<proteinExistence type="predicted"/>
<protein>
    <submittedName>
        <fullName evidence="1">Uncharacterized protein</fullName>
    </submittedName>
</protein>
<accession>A0A3R6GBV1</accession>
<comment type="caution">
    <text evidence="1">The sequence shown here is derived from an EMBL/GenBank/DDBJ whole genome shotgun (WGS) entry which is preliminary data.</text>
</comment>
<gene>
    <name evidence="1" type="ORF">DW927_20190</name>
</gene>
<evidence type="ECO:0000313" key="1">
    <source>
        <dbReference type="EMBL" id="RHA60633.1"/>
    </source>
</evidence>
<dbReference type="Proteomes" id="UP000284465">
    <property type="component" value="Unassembled WGS sequence"/>
</dbReference>
<sequence>MTTEYFVQIGENKKYLQQLKREKNELSTREKYAHGLSPKNMSNNKMYHKYQGKSWILGQ</sequence>
<reference evidence="1 2" key="1">
    <citation type="submission" date="2018-08" db="EMBL/GenBank/DDBJ databases">
        <title>A genome reference for cultivated species of the human gut microbiota.</title>
        <authorList>
            <person name="Zou Y."/>
            <person name="Xue W."/>
            <person name="Luo G."/>
        </authorList>
    </citation>
    <scope>NUCLEOTIDE SEQUENCE [LARGE SCALE GENOMIC DNA]</scope>
    <source>
        <strain evidence="1 2">AM43-11</strain>
    </source>
</reference>
<name>A0A3R6GBV1_9FIRM</name>
<organism evidence="1 2">
    <name type="scientific">Roseburia intestinalis</name>
    <dbReference type="NCBI Taxonomy" id="166486"/>
    <lineage>
        <taxon>Bacteria</taxon>
        <taxon>Bacillati</taxon>
        <taxon>Bacillota</taxon>
        <taxon>Clostridia</taxon>
        <taxon>Lachnospirales</taxon>
        <taxon>Lachnospiraceae</taxon>
        <taxon>Roseburia</taxon>
    </lineage>
</organism>